<keyword evidence="2" id="KW-1185">Reference proteome</keyword>
<reference evidence="1" key="1">
    <citation type="submission" date="2022-05" db="EMBL/GenBank/DDBJ databases">
        <authorList>
            <person name="Tikunov A."/>
            <person name="Kozlova Y."/>
            <person name="Morozova V."/>
            <person name="Jdeed G."/>
            <person name="Bardasheva A."/>
            <person name="Tikunova N."/>
        </authorList>
    </citation>
    <scope>NUCLEOTIDE SEQUENCE</scope>
</reference>
<evidence type="ECO:0000313" key="2">
    <source>
        <dbReference type="Proteomes" id="UP001060037"/>
    </source>
</evidence>
<organism evidence="1 2">
    <name type="scientific">Aeromonas phage Aer_P220</name>
    <dbReference type="NCBI Taxonomy" id="2951227"/>
    <lineage>
        <taxon>Viruses</taxon>
        <taxon>Duplodnaviria</taxon>
        <taxon>Heunggongvirae</taxon>
        <taxon>Uroviricota</taxon>
        <taxon>Caudoviricetes</taxon>
        <taxon>Autographivirales</taxon>
        <taxon>Autographivirales incertae sedis</taxon>
        <taxon>Yinyavirus</taxon>
        <taxon>Yinyavirus AerP220</taxon>
    </lineage>
</organism>
<dbReference type="Proteomes" id="UP001060037">
    <property type="component" value="Segment"/>
</dbReference>
<accession>A0A9E7T2E7</accession>
<name>A0A9E7T2E7_9CAUD</name>
<dbReference type="EMBL" id="ON624112">
    <property type="protein sequence ID" value="UTQ78217.1"/>
    <property type="molecule type" value="Genomic_DNA"/>
</dbReference>
<protein>
    <submittedName>
        <fullName evidence="1">Uncharacterized protein</fullName>
    </submittedName>
</protein>
<sequence length="57" mass="6489">MTTDDGDTAHFRKKTFPGVIWCAQCHGEEYILTESDLSILMIRWVQTGCLPMEWVAG</sequence>
<proteinExistence type="predicted"/>
<evidence type="ECO:0000313" key="1">
    <source>
        <dbReference type="EMBL" id="UTQ78217.1"/>
    </source>
</evidence>